<name>A0A9X0DC59_9CNID</name>
<sequence>MSRAFSEALTTSANGQPINLSSILELAPEQLLSVKGQVVSISSINIVQTYYGGKQDLMIRDKRPYCMCQGSAVGQYVIPHKRSEFDPWPRRNKNKQDKDVLREYAWRA</sequence>
<keyword evidence="2" id="KW-1185">Reference proteome</keyword>
<dbReference type="Proteomes" id="UP001163046">
    <property type="component" value="Unassembled WGS sequence"/>
</dbReference>
<dbReference type="EMBL" id="MU825396">
    <property type="protein sequence ID" value="KAJ7394560.1"/>
    <property type="molecule type" value="Genomic_DNA"/>
</dbReference>
<organism evidence="1 2">
    <name type="scientific">Desmophyllum pertusum</name>
    <dbReference type="NCBI Taxonomy" id="174260"/>
    <lineage>
        <taxon>Eukaryota</taxon>
        <taxon>Metazoa</taxon>
        <taxon>Cnidaria</taxon>
        <taxon>Anthozoa</taxon>
        <taxon>Hexacorallia</taxon>
        <taxon>Scleractinia</taxon>
        <taxon>Caryophylliina</taxon>
        <taxon>Caryophylliidae</taxon>
        <taxon>Desmophyllum</taxon>
    </lineage>
</organism>
<proteinExistence type="predicted"/>
<accession>A0A9X0DC59</accession>
<evidence type="ECO:0000313" key="1">
    <source>
        <dbReference type="EMBL" id="KAJ7394560.1"/>
    </source>
</evidence>
<dbReference type="OrthoDB" id="5987243at2759"/>
<reference evidence="1" key="1">
    <citation type="submission" date="2023-01" db="EMBL/GenBank/DDBJ databases">
        <title>Genome assembly of the deep-sea coral Lophelia pertusa.</title>
        <authorList>
            <person name="Herrera S."/>
            <person name="Cordes E."/>
        </authorList>
    </citation>
    <scope>NUCLEOTIDE SEQUENCE</scope>
    <source>
        <strain evidence="1">USNM1676648</strain>
        <tissue evidence="1">Polyp</tissue>
    </source>
</reference>
<protein>
    <submittedName>
        <fullName evidence="1">Uncharacterized protein</fullName>
    </submittedName>
</protein>
<comment type="caution">
    <text evidence="1">The sequence shown here is derived from an EMBL/GenBank/DDBJ whole genome shotgun (WGS) entry which is preliminary data.</text>
</comment>
<evidence type="ECO:0000313" key="2">
    <source>
        <dbReference type="Proteomes" id="UP001163046"/>
    </source>
</evidence>
<dbReference type="AlphaFoldDB" id="A0A9X0DC59"/>
<gene>
    <name evidence="1" type="ORF">OS493_000376</name>
</gene>